<feature type="compositionally biased region" description="Pro residues" evidence="1">
    <location>
        <begin position="82"/>
        <end position="95"/>
    </location>
</feature>
<accession>A0A7S1B410</accession>
<feature type="compositionally biased region" description="Basic and acidic residues" evidence="1">
    <location>
        <begin position="198"/>
        <end position="207"/>
    </location>
</feature>
<feature type="region of interest" description="Disordered" evidence="1">
    <location>
        <begin position="78"/>
        <end position="109"/>
    </location>
</feature>
<feature type="region of interest" description="Disordered" evidence="1">
    <location>
        <begin position="564"/>
        <end position="625"/>
    </location>
</feature>
<feature type="compositionally biased region" description="Basic and acidic residues" evidence="1">
    <location>
        <begin position="444"/>
        <end position="460"/>
    </location>
</feature>
<reference evidence="2" key="1">
    <citation type="submission" date="2021-01" db="EMBL/GenBank/DDBJ databases">
        <authorList>
            <person name="Corre E."/>
            <person name="Pelletier E."/>
            <person name="Niang G."/>
            <person name="Scheremetjew M."/>
            <person name="Finn R."/>
            <person name="Kale V."/>
            <person name="Holt S."/>
            <person name="Cochrane G."/>
            <person name="Meng A."/>
            <person name="Brown T."/>
            <person name="Cohen L."/>
        </authorList>
    </citation>
    <scope>NUCLEOTIDE SEQUENCE</scope>
    <source>
        <strain evidence="2">308</strain>
    </source>
</reference>
<dbReference type="EMBL" id="HBFR01002334">
    <property type="protein sequence ID" value="CAD8874338.1"/>
    <property type="molecule type" value="Transcribed_RNA"/>
</dbReference>
<proteinExistence type="predicted"/>
<feature type="compositionally biased region" description="Basic and acidic residues" evidence="1">
    <location>
        <begin position="227"/>
        <end position="237"/>
    </location>
</feature>
<name>A0A7S1B410_9STRA</name>
<protein>
    <submittedName>
        <fullName evidence="2">Uncharacterized protein</fullName>
    </submittedName>
</protein>
<feature type="region of interest" description="Disordered" evidence="1">
    <location>
        <begin position="272"/>
        <end position="470"/>
    </location>
</feature>
<dbReference type="AlphaFoldDB" id="A0A7S1B410"/>
<feature type="compositionally biased region" description="Polar residues" evidence="1">
    <location>
        <begin position="608"/>
        <end position="625"/>
    </location>
</feature>
<feature type="compositionally biased region" description="Polar residues" evidence="1">
    <location>
        <begin position="353"/>
        <end position="362"/>
    </location>
</feature>
<gene>
    <name evidence="2" type="ORF">CHYS00102_LOCUS1513</name>
</gene>
<evidence type="ECO:0000256" key="1">
    <source>
        <dbReference type="SAM" id="MobiDB-lite"/>
    </source>
</evidence>
<evidence type="ECO:0000313" key="2">
    <source>
        <dbReference type="EMBL" id="CAD8874338.1"/>
    </source>
</evidence>
<sequence>MQCTAGNEHEFPDLKERHRENIDFDCFVAMHVGCARWGVTEADGAAIKHRRTYFCPCRDPVLAEMYCNAHAAEIAQNKPKKIPPPTRPPSLPPKCPLVRPKPSSTNPKKDITAIFSTDTIVSKITKDVLHHISCAEAKKKSNLPEVTKERKKYWKNKMEGESDKFREIWSLVKKQVLEHRKETTETQNDTKMSTLRRGSSDESEGSKRSSGAGKIRQRSSESFAAILDDKNPRKRGSDSSGASIGKAIMASLENMGGKERRGSNSSIQYIAEDGGLKKRGSNESLTSLRNGESKKRRGSNSTILSIAEDEEPKRRGSDESFTSLGNGENKKRRGSNTSIPSIAEDEEIKRRGSITSWSSLKNGTGKKRRASNSSIPSVPEDKKSEKLWSNESFTLLGNGENKKRRGSNTSIQSIAEDEEPKKPGINESIASTGMKLPPIPNDDEGSRQHIAMEETEKKGSQDFSTSLGQKLQDDLLGDILGHPRRRSDSLKAVNDPVVPDIEIIDVDADDEVIIDPPPQEKNSKGSDIGAMLPSKDLTYNNMHTAVTEKERKKVLEMSRGESMTQDMAMGGGMPSSSTGPSMDRAESWESGGSCGNGPAASNLLKENGFSSTNAGTSQELSLKDVSSSDMEQQLEPLTETNPFLHLFVPYFQGAMYDMSKMWEITEIIHHGLPPDEI</sequence>
<feature type="region of interest" description="Disordered" evidence="1">
    <location>
        <begin position="180"/>
        <end position="242"/>
    </location>
</feature>
<feature type="compositionally biased region" description="Basic and acidic residues" evidence="1">
    <location>
        <begin position="379"/>
        <end position="388"/>
    </location>
</feature>
<organism evidence="2">
    <name type="scientific">Corethron hystrix</name>
    <dbReference type="NCBI Taxonomy" id="216773"/>
    <lineage>
        <taxon>Eukaryota</taxon>
        <taxon>Sar</taxon>
        <taxon>Stramenopiles</taxon>
        <taxon>Ochrophyta</taxon>
        <taxon>Bacillariophyta</taxon>
        <taxon>Coscinodiscophyceae</taxon>
        <taxon>Corethrophycidae</taxon>
        <taxon>Corethrales</taxon>
        <taxon>Corethraceae</taxon>
        <taxon>Corethron</taxon>
    </lineage>
</organism>